<reference evidence="3" key="1">
    <citation type="submission" date="2017-12" db="EMBL/GenBank/DDBJ databases">
        <authorList>
            <consortium name="DOE Joint Genome Institute"/>
            <person name="Mondo S.J."/>
            <person name="Kjaerbolling I."/>
            <person name="Vesth T.C."/>
            <person name="Frisvad J.C."/>
            <person name="Nybo J.L."/>
            <person name="Theobald S."/>
            <person name="Kuo A."/>
            <person name="Bowyer P."/>
            <person name="Matsuda Y."/>
            <person name="Lyhne E.K."/>
            <person name="Kogle M.E."/>
            <person name="Clum A."/>
            <person name="Lipzen A."/>
            <person name="Salamov A."/>
            <person name="Ngan C.Y."/>
            <person name="Daum C."/>
            <person name="Chiniquy J."/>
            <person name="Barry K."/>
            <person name="LaButti K."/>
            <person name="Haridas S."/>
            <person name="Simmons B.A."/>
            <person name="Magnuson J.K."/>
            <person name="Mortensen U.H."/>
            <person name="Larsen T.O."/>
            <person name="Grigoriev I.V."/>
            <person name="Baker S.E."/>
            <person name="Andersen M.R."/>
            <person name="Nordberg H.P."/>
            <person name="Cantor M.N."/>
            <person name="Hua S.X."/>
        </authorList>
    </citation>
    <scope>NUCLEOTIDE SEQUENCE [LARGE SCALE GENOMIC DNA]</scope>
    <source>
        <strain evidence="3">IBT 19404</strain>
    </source>
</reference>
<name>A0A2J5HYI2_9EURO</name>
<dbReference type="Proteomes" id="UP000235023">
    <property type="component" value="Unassembled WGS sequence"/>
</dbReference>
<dbReference type="EMBL" id="KZ559527">
    <property type="protein sequence ID" value="PLN82383.1"/>
    <property type="molecule type" value="Genomic_DNA"/>
</dbReference>
<evidence type="ECO:0000256" key="1">
    <source>
        <dbReference type="SAM" id="MobiDB-lite"/>
    </source>
</evidence>
<proteinExistence type="predicted"/>
<dbReference type="AlphaFoldDB" id="A0A2J5HYI2"/>
<sequence>MDQLGGGFLPESTPRRLVMMLTVRMMLAWKISKRDTSMVEDFSLWRTLAFEGGDPIREEDRSSWCRHREPTSRDEIVPDPARVGSPAADPSSPSDEQGSSLSEDAEDANVVPDWMSSDND</sequence>
<evidence type="ECO:0000313" key="2">
    <source>
        <dbReference type="EMBL" id="PLN82383.1"/>
    </source>
</evidence>
<feature type="compositionally biased region" description="Basic and acidic residues" evidence="1">
    <location>
        <begin position="56"/>
        <end position="76"/>
    </location>
</feature>
<feature type="compositionally biased region" description="Low complexity" evidence="1">
    <location>
        <begin position="85"/>
        <end position="95"/>
    </location>
</feature>
<accession>A0A2J5HYI2</accession>
<protein>
    <submittedName>
        <fullName evidence="2">Uncharacterized protein</fullName>
    </submittedName>
</protein>
<evidence type="ECO:0000313" key="3">
    <source>
        <dbReference type="Proteomes" id="UP000235023"/>
    </source>
</evidence>
<feature type="region of interest" description="Disordered" evidence="1">
    <location>
        <begin position="56"/>
        <end position="120"/>
    </location>
</feature>
<organism evidence="2 3">
    <name type="scientific">Aspergillus taichungensis</name>
    <dbReference type="NCBI Taxonomy" id="482145"/>
    <lineage>
        <taxon>Eukaryota</taxon>
        <taxon>Fungi</taxon>
        <taxon>Dikarya</taxon>
        <taxon>Ascomycota</taxon>
        <taxon>Pezizomycotina</taxon>
        <taxon>Eurotiomycetes</taxon>
        <taxon>Eurotiomycetidae</taxon>
        <taxon>Eurotiales</taxon>
        <taxon>Aspergillaceae</taxon>
        <taxon>Aspergillus</taxon>
        <taxon>Aspergillus subgen. Circumdati</taxon>
    </lineage>
</organism>
<keyword evidence="3" id="KW-1185">Reference proteome</keyword>
<gene>
    <name evidence="2" type="ORF">BDW42DRAFT_193006</name>
</gene>